<proteinExistence type="predicted"/>
<protein>
    <recommendedName>
        <fullName evidence="4">HTH marR-type domain-containing protein</fullName>
    </recommendedName>
</protein>
<dbReference type="RefSeq" id="WP_129086025.1">
    <property type="nucleotide sequence ID" value="NZ_CP053836.1"/>
</dbReference>
<dbReference type="PANTHER" id="PTHR42756:SF1">
    <property type="entry name" value="TRANSCRIPTIONAL REPRESSOR OF EMRAB OPERON"/>
    <property type="match status" value="1"/>
</dbReference>
<dbReference type="PROSITE" id="PS01117">
    <property type="entry name" value="HTH_MARR_1"/>
    <property type="match status" value="1"/>
</dbReference>
<dbReference type="GO" id="GO:0003677">
    <property type="term" value="F:DNA binding"/>
    <property type="evidence" value="ECO:0007669"/>
    <property type="project" value="UniProtKB-KW"/>
</dbReference>
<dbReference type="InterPro" id="IPR036388">
    <property type="entry name" value="WH-like_DNA-bd_sf"/>
</dbReference>
<name>A0A4Q1APB1_9BACT</name>
<dbReference type="EMBL" id="PDKK01000001">
    <property type="protein sequence ID" value="RXK08458.1"/>
    <property type="molecule type" value="Genomic_DNA"/>
</dbReference>
<dbReference type="SUPFAM" id="SSF46785">
    <property type="entry name" value="Winged helix' DNA-binding domain"/>
    <property type="match status" value="1"/>
</dbReference>
<dbReference type="Pfam" id="PF01047">
    <property type="entry name" value="MarR"/>
    <property type="match status" value="1"/>
</dbReference>
<evidence type="ECO:0000313" key="6">
    <source>
        <dbReference type="Proteomes" id="UP000289758"/>
    </source>
</evidence>
<keyword evidence="2" id="KW-0238">DNA-binding</keyword>
<dbReference type="OrthoDB" id="5348575at2"/>
<accession>A0A4Q1APB1</accession>
<dbReference type="PRINTS" id="PR00598">
    <property type="entry name" value="HTHMARR"/>
</dbReference>
<evidence type="ECO:0000256" key="3">
    <source>
        <dbReference type="ARBA" id="ARBA00023163"/>
    </source>
</evidence>
<dbReference type="InterPro" id="IPR023187">
    <property type="entry name" value="Tscrpt_reg_MarR-type_CS"/>
</dbReference>
<dbReference type="Proteomes" id="UP000289758">
    <property type="component" value="Unassembled WGS sequence"/>
</dbReference>
<keyword evidence="3" id="KW-0804">Transcription</keyword>
<dbReference type="PANTHER" id="PTHR42756">
    <property type="entry name" value="TRANSCRIPTIONAL REGULATOR, MARR"/>
    <property type="match status" value="1"/>
</dbReference>
<dbReference type="InterPro" id="IPR036390">
    <property type="entry name" value="WH_DNA-bd_sf"/>
</dbReference>
<dbReference type="InterPro" id="IPR000835">
    <property type="entry name" value="HTH_MarR-typ"/>
</dbReference>
<keyword evidence="1" id="KW-0805">Transcription regulation</keyword>
<keyword evidence="6" id="KW-1185">Reference proteome</keyword>
<gene>
    <name evidence="5" type="ORF">CRV07_01250</name>
</gene>
<comment type="caution">
    <text evidence="5">The sequence shown here is derived from an EMBL/GenBank/DDBJ whole genome shotgun (WGS) entry which is preliminary data.</text>
</comment>
<evidence type="ECO:0000259" key="4">
    <source>
        <dbReference type="PROSITE" id="PS50995"/>
    </source>
</evidence>
<sequence length="147" mass="17075">MKNKLKLSLPLKISQIANKINQSLSKTLKEFDIAPEQRAILYMIESESLINQNELGFHLGKDKTTISRTLDVLEKKGYILRKYAKNDKRSKIITLTSLGKEAVNVTQPSIQYFREAILYDISYEEVEKFFILLDKISLNIDRYNSEK</sequence>
<dbReference type="AlphaFoldDB" id="A0A4Q1APB1"/>
<reference evidence="5 6" key="1">
    <citation type="submission" date="2017-10" db="EMBL/GenBank/DDBJ databases">
        <title>Genomics of the genus Arcobacter.</title>
        <authorList>
            <person name="Perez-Cataluna A."/>
            <person name="Figueras M.J."/>
        </authorList>
    </citation>
    <scope>NUCLEOTIDE SEQUENCE [LARGE SCALE GENOMIC DNA]</scope>
    <source>
        <strain evidence="5 6">CECT 8441</strain>
    </source>
</reference>
<dbReference type="GO" id="GO:0003700">
    <property type="term" value="F:DNA-binding transcription factor activity"/>
    <property type="evidence" value="ECO:0007669"/>
    <property type="project" value="InterPro"/>
</dbReference>
<evidence type="ECO:0000256" key="2">
    <source>
        <dbReference type="ARBA" id="ARBA00023125"/>
    </source>
</evidence>
<evidence type="ECO:0000313" key="5">
    <source>
        <dbReference type="EMBL" id="RXK08458.1"/>
    </source>
</evidence>
<feature type="domain" description="HTH marR-type" evidence="4">
    <location>
        <begin position="6"/>
        <end position="138"/>
    </location>
</feature>
<dbReference type="SMART" id="SM00347">
    <property type="entry name" value="HTH_MARR"/>
    <property type="match status" value="1"/>
</dbReference>
<evidence type="ECO:0000256" key="1">
    <source>
        <dbReference type="ARBA" id="ARBA00023015"/>
    </source>
</evidence>
<dbReference type="Gene3D" id="1.10.10.10">
    <property type="entry name" value="Winged helix-like DNA-binding domain superfamily/Winged helix DNA-binding domain"/>
    <property type="match status" value="1"/>
</dbReference>
<dbReference type="PROSITE" id="PS50995">
    <property type="entry name" value="HTH_MARR_2"/>
    <property type="match status" value="1"/>
</dbReference>
<organism evidence="5 6">
    <name type="scientific">Halarcobacter ebronensis</name>
    <dbReference type="NCBI Taxonomy" id="1462615"/>
    <lineage>
        <taxon>Bacteria</taxon>
        <taxon>Pseudomonadati</taxon>
        <taxon>Campylobacterota</taxon>
        <taxon>Epsilonproteobacteria</taxon>
        <taxon>Campylobacterales</taxon>
        <taxon>Arcobacteraceae</taxon>
        <taxon>Halarcobacter</taxon>
    </lineage>
</organism>